<dbReference type="AlphaFoldDB" id="A0A150GVI4"/>
<dbReference type="InterPro" id="IPR050318">
    <property type="entry name" value="DENR/SUI1_TIF"/>
</dbReference>
<feature type="compositionally biased region" description="Acidic residues" evidence="2">
    <location>
        <begin position="233"/>
        <end position="245"/>
    </location>
</feature>
<dbReference type="SUPFAM" id="SSF55159">
    <property type="entry name" value="eIF1-like"/>
    <property type="match status" value="1"/>
</dbReference>
<dbReference type="PROSITE" id="PS50096">
    <property type="entry name" value="IQ"/>
    <property type="match status" value="1"/>
</dbReference>
<dbReference type="EMBL" id="LSYV01000007">
    <property type="protein sequence ID" value="KXZ53698.1"/>
    <property type="molecule type" value="Genomic_DNA"/>
</dbReference>
<evidence type="ECO:0000259" key="3">
    <source>
        <dbReference type="PROSITE" id="PS50296"/>
    </source>
</evidence>
<dbReference type="Proteomes" id="UP000075714">
    <property type="component" value="Unassembled WGS sequence"/>
</dbReference>
<dbReference type="InterPro" id="IPR046447">
    <property type="entry name" value="DENR_C"/>
</dbReference>
<dbReference type="GO" id="GO:0003729">
    <property type="term" value="F:mRNA binding"/>
    <property type="evidence" value="ECO:0007669"/>
    <property type="project" value="TreeGrafter"/>
</dbReference>
<dbReference type="PROSITE" id="PS50296">
    <property type="entry name" value="SUI1"/>
    <property type="match status" value="1"/>
</dbReference>
<name>A0A150GVI4_GONPE</name>
<accession>A0A150GVI4</accession>
<evidence type="ECO:0000313" key="5">
    <source>
        <dbReference type="Proteomes" id="UP000075714"/>
    </source>
</evidence>
<dbReference type="GO" id="GO:0002188">
    <property type="term" value="P:translation reinitiation"/>
    <property type="evidence" value="ECO:0007669"/>
    <property type="project" value="TreeGrafter"/>
</dbReference>
<dbReference type="PANTHER" id="PTHR12789:SF0">
    <property type="entry name" value="DENSITY-REGULATED PROTEIN"/>
    <property type="match status" value="1"/>
</dbReference>
<proteinExistence type="inferred from homology"/>
<feature type="region of interest" description="Disordered" evidence="2">
    <location>
        <begin position="182"/>
        <end position="255"/>
    </location>
</feature>
<comment type="similarity">
    <text evidence="1">Belongs to the DENR family.</text>
</comment>
<dbReference type="CDD" id="cd11607">
    <property type="entry name" value="DENR_C"/>
    <property type="match status" value="1"/>
</dbReference>
<dbReference type="GO" id="GO:0003743">
    <property type="term" value="F:translation initiation factor activity"/>
    <property type="evidence" value="ECO:0007669"/>
    <property type="project" value="InterPro"/>
</dbReference>
<reference evidence="5" key="1">
    <citation type="journal article" date="2016" name="Nat. Commun.">
        <title>The Gonium pectorale genome demonstrates co-option of cell cycle regulation during the evolution of multicellularity.</title>
        <authorList>
            <person name="Hanschen E.R."/>
            <person name="Marriage T.N."/>
            <person name="Ferris P.J."/>
            <person name="Hamaji T."/>
            <person name="Toyoda A."/>
            <person name="Fujiyama A."/>
            <person name="Neme R."/>
            <person name="Noguchi H."/>
            <person name="Minakuchi Y."/>
            <person name="Suzuki M."/>
            <person name="Kawai-Toyooka H."/>
            <person name="Smith D.R."/>
            <person name="Sparks H."/>
            <person name="Anderson J."/>
            <person name="Bakaric R."/>
            <person name="Luria V."/>
            <person name="Karger A."/>
            <person name="Kirschner M.W."/>
            <person name="Durand P.M."/>
            <person name="Michod R.E."/>
            <person name="Nozaki H."/>
            <person name="Olson B.J."/>
        </authorList>
    </citation>
    <scope>NUCLEOTIDE SEQUENCE [LARGE SCALE GENOMIC DNA]</scope>
    <source>
        <strain evidence="5">NIES-2863</strain>
    </source>
</reference>
<dbReference type="Gene3D" id="3.30.780.10">
    <property type="entry name" value="SUI1-like domain"/>
    <property type="match status" value="1"/>
</dbReference>
<feature type="region of interest" description="Disordered" evidence="2">
    <location>
        <begin position="774"/>
        <end position="804"/>
    </location>
</feature>
<protein>
    <recommendedName>
        <fullName evidence="3">SUI1 domain-containing protein</fullName>
    </recommendedName>
</protein>
<evidence type="ECO:0000256" key="2">
    <source>
        <dbReference type="SAM" id="MobiDB-lite"/>
    </source>
</evidence>
<feature type="compositionally biased region" description="Low complexity" evidence="2">
    <location>
        <begin position="197"/>
        <end position="210"/>
    </location>
</feature>
<evidence type="ECO:0000256" key="1">
    <source>
        <dbReference type="ARBA" id="ARBA00007514"/>
    </source>
</evidence>
<gene>
    <name evidence="4" type="ORF">GPECTOR_6g615</name>
</gene>
<feature type="compositionally biased region" description="Low complexity" evidence="2">
    <location>
        <begin position="705"/>
        <end position="718"/>
    </location>
</feature>
<comment type="caution">
    <text evidence="4">The sequence shown here is derived from an EMBL/GenBank/DDBJ whole genome shotgun (WGS) entry which is preliminary data.</text>
</comment>
<dbReference type="OrthoDB" id="277199at2759"/>
<dbReference type="InterPro" id="IPR001950">
    <property type="entry name" value="SUI1"/>
</dbReference>
<feature type="domain" description="SUI1" evidence="3">
    <location>
        <begin position="89"/>
        <end position="160"/>
    </location>
</feature>
<evidence type="ECO:0000313" key="4">
    <source>
        <dbReference type="EMBL" id="KXZ53698.1"/>
    </source>
</evidence>
<feature type="region of interest" description="Disordered" evidence="2">
    <location>
        <begin position="697"/>
        <end position="748"/>
    </location>
</feature>
<sequence>MADSGEASTSGAAAAPKIEPRIVEYDPITGVPSEFNEFLPPDCPEYKKWKSAQEAVTQEGVEKLAIKEKQPEEVKLPGGKVKKKTKPQVVVSVAQRQKNKSTTTVAGLELFGVKLSEAGKLFGKKFACGASVVKTASGGEQIEMQGDFLHQIPELLLKNYKNITKDDVFYVDLADGKKKKLDDAGGVLGGDGDTQPGGLSASRSFAGARSSHPERDVDAVVDAPAGEQGSWGEGEEDEEVLDDDAGTGSLSPPAARKLLDTELVDAWMRGAGLATDEAQEEEGPRAGDGQDLSQVDALEPLANHHIWMYNRSRWAEGSGAGLLYSASSVLQAQGNEQPTQLLGGAEGWQPRDAASFITASSTAAAQPVWQQGSRLSTLTAEGASPEAVRSLAAVIIQSYFRGWFVRRQVARMRSALRVEEARKKERAAAEALAREQGIVRRQLRAAAKDCLLAVQAQQDYERTRARLAAARGLGPGAAAAPPPPPPSIPPALWDRCKALGQDPIQVLLDGGLMSHQIEEIIAASQLAAQLPRRAASVAAKLGAGGGRSVGSGAGRPPPAQLPVPLLPTTSRGQLMHGPAAGPRHHVRRMSDFVGSGGGPVSMPVLGSSSPSSLTLVGSAAVVVAQHPEARAAPQRARSMGVESSSAAAGAAAAAAAMSMSMALGQPQLGQPQLPQALSPVRVTLPVLSEVGEKAAAAGGRMERLSSSGAMAPGPSSAAIPELPARISGGVAPGSLPSHPSQQGPHAAGHLPYHVQAGVTSAANSPVARLAPRASLSDFSDGSPAVRRRHSYVGSGGGSLPPSVPGSANISTAGVAASAGGAQSAAADAFMTMSHPAGAAAPAPLLGRHNSRGGHRSFTSHSLVVQPQGAGVLLPLLPTLGSWSGLHGNNNSSGGGASGSGASSGAASPSNSPLITGLGTPQVPSTGDVPIPAGRIRRGSNLAPQSFPAALAAASASAQPASSHAQQPPITIRRLTSLTASSGAAAAVGIGLSPAHSTPAPFTAGTAPADAAGAALFKRLSAPLGAMRSLAGGSPTRQGA</sequence>
<dbReference type="GO" id="GO:0001731">
    <property type="term" value="P:formation of translation preinitiation complex"/>
    <property type="evidence" value="ECO:0007669"/>
    <property type="project" value="TreeGrafter"/>
</dbReference>
<dbReference type="STRING" id="33097.A0A150GVI4"/>
<organism evidence="4 5">
    <name type="scientific">Gonium pectorale</name>
    <name type="common">Green alga</name>
    <dbReference type="NCBI Taxonomy" id="33097"/>
    <lineage>
        <taxon>Eukaryota</taxon>
        <taxon>Viridiplantae</taxon>
        <taxon>Chlorophyta</taxon>
        <taxon>core chlorophytes</taxon>
        <taxon>Chlorophyceae</taxon>
        <taxon>CS clade</taxon>
        <taxon>Chlamydomonadales</taxon>
        <taxon>Volvocaceae</taxon>
        <taxon>Gonium</taxon>
    </lineage>
</organism>
<dbReference type="Pfam" id="PF01253">
    <property type="entry name" value="SUI1"/>
    <property type="match status" value="1"/>
</dbReference>
<dbReference type="InterPro" id="IPR000048">
    <property type="entry name" value="IQ_motif_EF-hand-BS"/>
</dbReference>
<dbReference type="Pfam" id="PF00612">
    <property type="entry name" value="IQ"/>
    <property type="match status" value="1"/>
</dbReference>
<dbReference type="CDD" id="cd23767">
    <property type="entry name" value="IQCD"/>
    <property type="match status" value="1"/>
</dbReference>
<feature type="compositionally biased region" description="Low complexity" evidence="2">
    <location>
        <begin position="899"/>
        <end position="911"/>
    </location>
</feature>
<keyword evidence="5" id="KW-1185">Reference proteome</keyword>
<dbReference type="PANTHER" id="PTHR12789">
    <property type="entry name" value="DENSITY-REGULATED PROTEIN HOMOLOG"/>
    <property type="match status" value="1"/>
</dbReference>
<dbReference type="InterPro" id="IPR036877">
    <property type="entry name" value="SUI1_dom_sf"/>
</dbReference>
<feature type="region of interest" description="Disordered" evidence="2">
    <location>
        <begin position="890"/>
        <end position="939"/>
    </location>
</feature>